<comment type="caution">
    <text evidence="2">The sequence shown here is derived from an EMBL/GenBank/DDBJ whole genome shotgun (WGS) entry which is preliminary data.</text>
</comment>
<keyword evidence="3" id="KW-1185">Reference proteome</keyword>
<gene>
    <name evidence="2" type="ORF">RM479_04315</name>
</gene>
<accession>A0ABU2M4Q3</accession>
<organism evidence="2 3">
    <name type="scientific">Nocardiopsis lambiniae</name>
    <dbReference type="NCBI Taxonomy" id="3075539"/>
    <lineage>
        <taxon>Bacteria</taxon>
        <taxon>Bacillati</taxon>
        <taxon>Actinomycetota</taxon>
        <taxon>Actinomycetes</taxon>
        <taxon>Streptosporangiales</taxon>
        <taxon>Nocardiopsidaceae</taxon>
        <taxon>Nocardiopsis</taxon>
    </lineage>
</organism>
<sequence>MLEEYRVSLFAQGAIRTAFPVSDKRIMKAVEAVKAAGR</sequence>
<dbReference type="EMBL" id="JAVREP010000001">
    <property type="protein sequence ID" value="MDT0327630.1"/>
    <property type="molecule type" value="Genomic_DNA"/>
</dbReference>
<evidence type="ECO:0000313" key="3">
    <source>
        <dbReference type="Proteomes" id="UP001183390"/>
    </source>
</evidence>
<protein>
    <submittedName>
        <fullName evidence="2">DUF3418 domain-containing protein</fullName>
    </submittedName>
</protein>
<feature type="domain" description="RNA helicase HrpA C-terminal" evidence="1">
    <location>
        <begin position="1"/>
        <end position="31"/>
    </location>
</feature>
<evidence type="ECO:0000313" key="2">
    <source>
        <dbReference type="EMBL" id="MDT0327630.1"/>
    </source>
</evidence>
<name>A0ABU2M4Q3_9ACTN</name>
<dbReference type="Proteomes" id="UP001183390">
    <property type="component" value="Unassembled WGS sequence"/>
</dbReference>
<proteinExistence type="predicted"/>
<dbReference type="InterPro" id="IPR024590">
    <property type="entry name" value="HrpA_C"/>
</dbReference>
<reference evidence="3" key="1">
    <citation type="submission" date="2023-07" db="EMBL/GenBank/DDBJ databases">
        <title>30 novel species of actinomycetes from the DSMZ collection.</title>
        <authorList>
            <person name="Nouioui I."/>
        </authorList>
    </citation>
    <scope>NUCLEOTIDE SEQUENCE [LARGE SCALE GENOMIC DNA]</scope>
    <source>
        <strain evidence="3">DSM 44743</strain>
    </source>
</reference>
<evidence type="ECO:0000259" key="1">
    <source>
        <dbReference type="Pfam" id="PF11898"/>
    </source>
</evidence>
<dbReference type="Pfam" id="PF11898">
    <property type="entry name" value="DUF3418"/>
    <property type="match status" value="1"/>
</dbReference>